<protein>
    <submittedName>
        <fullName evidence="2">Uncharacterized protein</fullName>
    </submittedName>
</protein>
<dbReference type="AlphaFoldDB" id="A0A3M7QHW0"/>
<evidence type="ECO:0000313" key="2">
    <source>
        <dbReference type="EMBL" id="RNA10538.1"/>
    </source>
</evidence>
<organism evidence="2 3">
    <name type="scientific">Brachionus plicatilis</name>
    <name type="common">Marine rotifer</name>
    <name type="synonym">Brachionus muelleri</name>
    <dbReference type="NCBI Taxonomy" id="10195"/>
    <lineage>
        <taxon>Eukaryota</taxon>
        <taxon>Metazoa</taxon>
        <taxon>Spiralia</taxon>
        <taxon>Gnathifera</taxon>
        <taxon>Rotifera</taxon>
        <taxon>Eurotatoria</taxon>
        <taxon>Monogononta</taxon>
        <taxon>Pseudotrocha</taxon>
        <taxon>Ploima</taxon>
        <taxon>Brachionidae</taxon>
        <taxon>Brachionus</taxon>
    </lineage>
</organism>
<feature type="compositionally biased region" description="Basic and acidic residues" evidence="1">
    <location>
        <begin position="1"/>
        <end position="13"/>
    </location>
</feature>
<gene>
    <name evidence="2" type="ORF">BpHYR1_045636</name>
</gene>
<accession>A0A3M7QHW0</accession>
<evidence type="ECO:0000313" key="3">
    <source>
        <dbReference type="Proteomes" id="UP000276133"/>
    </source>
</evidence>
<proteinExistence type="predicted"/>
<sequence length="76" mass="8969">MEVNDHERAHRNGNDMGRSKGKKKNKRNLCLPKVKLFNDNDVDKESIQYNTLHTEPMGLWYTDPFKSLKNSLNFNF</sequence>
<keyword evidence="3" id="KW-1185">Reference proteome</keyword>
<feature type="region of interest" description="Disordered" evidence="1">
    <location>
        <begin position="1"/>
        <end position="27"/>
    </location>
</feature>
<evidence type="ECO:0000256" key="1">
    <source>
        <dbReference type="SAM" id="MobiDB-lite"/>
    </source>
</evidence>
<dbReference type="EMBL" id="REGN01006163">
    <property type="protein sequence ID" value="RNA10538.1"/>
    <property type="molecule type" value="Genomic_DNA"/>
</dbReference>
<comment type="caution">
    <text evidence="2">The sequence shown here is derived from an EMBL/GenBank/DDBJ whole genome shotgun (WGS) entry which is preliminary data.</text>
</comment>
<dbReference type="Proteomes" id="UP000276133">
    <property type="component" value="Unassembled WGS sequence"/>
</dbReference>
<name>A0A3M7QHW0_BRAPC</name>
<reference evidence="2 3" key="1">
    <citation type="journal article" date="2018" name="Sci. Rep.">
        <title>Genomic signatures of local adaptation to the degree of environmental predictability in rotifers.</title>
        <authorList>
            <person name="Franch-Gras L."/>
            <person name="Hahn C."/>
            <person name="Garcia-Roger E.M."/>
            <person name="Carmona M.J."/>
            <person name="Serra M."/>
            <person name="Gomez A."/>
        </authorList>
    </citation>
    <scope>NUCLEOTIDE SEQUENCE [LARGE SCALE GENOMIC DNA]</scope>
    <source>
        <strain evidence="2">HYR1</strain>
    </source>
</reference>